<protein>
    <recommendedName>
        <fullName evidence="3">Histidine phosphatase family protein</fullName>
    </recommendedName>
</protein>
<dbReference type="Proteomes" id="UP000188235">
    <property type="component" value="Chromosome"/>
</dbReference>
<dbReference type="RefSeq" id="WP_077350131.1">
    <property type="nucleotide sequence ID" value="NZ_CP019607.1"/>
</dbReference>
<dbReference type="PROSITE" id="PS00175">
    <property type="entry name" value="PG_MUTASE"/>
    <property type="match status" value="1"/>
</dbReference>
<dbReference type="GO" id="GO:0016791">
    <property type="term" value="F:phosphatase activity"/>
    <property type="evidence" value="ECO:0007669"/>
    <property type="project" value="TreeGrafter"/>
</dbReference>
<proteinExistence type="predicted"/>
<dbReference type="InterPro" id="IPR050275">
    <property type="entry name" value="PGM_Phosphatase"/>
</dbReference>
<evidence type="ECO:0008006" key="3">
    <source>
        <dbReference type="Google" id="ProtNLM"/>
    </source>
</evidence>
<dbReference type="Pfam" id="PF00300">
    <property type="entry name" value="His_Phos_1"/>
    <property type="match status" value="1"/>
</dbReference>
<dbReference type="InterPro" id="IPR013078">
    <property type="entry name" value="His_Pase_superF_clade-1"/>
</dbReference>
<dbReference type="KEGG" id="tfa:BW733_10075"/>
<dbReference type="EMBL" id="CP019607">
    <property type="protein sequence ID" value="AQP51122.1"/>
    <property type="molecule type" value="Genomic_DNA"/>
</dbReference>
<dbReference type="Gene3D" id="3.40.50.1240">
    <property type="entry name" value="Phosphoglycerate mutase-like"/>
    <property type="match status" value="1"/>
</dbReference>
<reference evidence="1 2" key="1">
    <citation type="journal article" date="2008" name="Int. J. Syst. Evol. Microbiol.">
        <title>Tessaracoccus flavescens sp. nov., isolated from marine sediment.</title>
        <authorList>
            <person name="Lee D.W."/>
            <person name="Lee S.D."/>
        </authorList>
    </citation>
    <scope>NUCLEOTIDE SEQUENCE [LARGE SCALE GENOMIC DNA]</scope>
    <source>
        <strain evidence="1 2">SST-39T</strain>
    </source>
</reference>
<dbReference type="InterPro" id="IPR029033">
    <property type="entry name" value="His_PPase_superfam"/>
</dbReference>
<dbReference type="STRING" id="399497.BW733_10075"/>
<dbReference type="SUPFAM" id="SSF53254">
    <property type="entry name" value="Phosphoglycerate mutase-like"/>
    <property type="match status" value="1"/>
</dbReference>
<organism evidence="1 2">
    <name type="scientific">Tessaracoccus flavescens</name>
    <dbReference type="NCBI Taxonomy" id="399497"/>
    <lineage>
        <taxon>Bacteria</taxon>
        <taxon>Bacillati</taxon>
        <taxon>Actinomycetota</taxon>
        <taxon>Actinomycetes</taxon>
        <taxon>Propionibacteriales</taxon>
        <taxon>Propionibacteriaceae</taxon>
        <taxon>Tessaracoccus</taxon>
    </lineage>
</organism>
<evidence type="ECO:0000313" key="2">
    <source>
        <dbReference type="Proteomes" id="UP000188235"/>
    </source>
</evidence>
<evidence type="ECO:0000313" key="1">
    <source>
        <dbReference type="EMBL" id="AQP51122.1"/>
    </source>
</evidence>
<dbReference type="GO" id="GO:0005737">
    <property type="term" value="C:cytoplasm"/>
    <property type="evidence" value="ECO:0007669"/>
    <property type="project" value="TreeGrafter"/>
</dbReference>
<name>A0A1Q2CYA0_9ACTN</name>
<dbReference type="CDD" id="cd07067">
    <property type="entry name" value="HP_PGM_like"/>
    <property type="match status" value="1"/>
</dbReference>
<dbReference type="SMART" id="SM00855">
    <property type="entry name" value="PGAM"/>
    <property type="match status" value="1"/>
</dbReference>
<dbReference type="InterPro" id="IPR001345">
    <property type="entry name" value="PG/BPGM_mutase_AS"/>
</dbReference>
<dbReference type="PANTHER" id="PTHR48100:SF58">
    <property type="entry name" value="PE-PGRS FAMILY PROTEIN PE_PGRS11"/>
    <property type="match status" value="1"/>
</dbReference>
<sequence>MRLLLIRHGQTEANVNRQLDTAHPGLPLNELGLSQAEALVASLENERIDALYASTLTRAQQTAAPLAASRGMEAVVIEGIQEISAGVEEMSTDWRKYLEVLMSWAPDNLDVGLENGETAREFLARFNAAVAKVEEAGHEHVALVSHGAALRVWAITQDPSVGMDNAHPLENTQWIVLNGSTADGWKIERWGNYVVPAVGEPTIVEVEPDDTDPA</sequence>
<gene>
    <name evidence="1" type="ORF">BW733_10075</name>
</gene>
<dbReference type="PANTHER" id="PTHR48100">
    <property type="entry name" value="BROAD-SPECIFICITY PHOSPHATASE YOR283W-RELATED"/>
    <property type="match status" value="1"/>
</dbReference>
<dbReference type="OrthoDB" id="9793115at2"/>
<keyword evidence="2" id="KW-1185">Reference proteome</keyword>
<dbReference type="AlphaFoldDB" id="A0A1Q2CYA0"/>
<accession>A0A1Q2CYA0</accession>